<reference evidence="6 7" key="1">
    <citation type="journal article" date="2010" name="Science">
        <title>Genomic comparison of the ants Camponotus floridanus and Harpegnathos saltator.</title>
        <authorList>
            <person name="Bonasio R."/>
            <person name="Zhang G."/>
            <person name="Ye C."/>
            <person name="Mutti N.S."/>
            <person name="Fang X."/>
            <person name="Qin N."/>
            <person name="Donahue G."/>
            <person name="Yang P."/>
            <person name="Li Q."/>
            <person name="Li C."/>
            <person name="Zhang P."/>
            <person name="Huang Z."/>
            <person name="Berger S.L."/>
            <person name="Reinberg D."/>
            <person name="Wang J."/>
            <person name="Liebig J."/>
        </authorList>
    </citation>
    <scope>NUCLEOTIDE SEQUENCE [LARGE SCALE GENOMIC DNA]</scope>
    <source>
        <strain evidence="6 7">R22 G/1</strain>
    </source>
</reference>
<evidence type="ECO:0000256" key="1">
    <source>
        <dbReference type="ARBA" id="ARBA00007124"/>
    </source>
</evidence>
<dbReference type="InParanoid" id="E2C9Y6"/>
<feature type="domain" description="SUZ" evidence="4">
    <location>
        <begin position="45"/>
        <end position="117"/>
    </location>
</feature>
<dbReference type="EMBL" id="GL453916">
    <property type="protein sequence ID" value="EFN75223.1"/>
    <property type="molecule type" value="Genomic_DNA"/>
</dbReference>
<gene>
    <name evidence="6" type="ORF">EAI_01597</name>
</gene>
<dbReference type="AlphaFoldDB" id="E2C9Y6"/>
<keyword evidence="7" id="KW-1185">Reference proteome</keyword>
<dbReference type="InterPro" id="IPR024771">
    <property type="entry name" value="SUZ"/>
</dbReference>
<evidence type="ECO:0000259" key="4">
    <source>
        <dbReference type="PROSITE" id="PS51673"/>
    </source>
</evidence>
<dbReference type="InterPro" id="IPR024642">
    <property type="entry name" value="SUZ-C"/>
</dbReference>
<feature type="compositionally biased region" description="Polar residues" evidence="3">
    <location>
        <begin position="125"/>
        <end position="143"/>
    </location>
</feature>
<dbReference type="PANTHER" id="PTHR31796">
    <property type="entry name" value="SUZ DOMAIN-CONTAINING PROTEIN 1"/>
    <property type="match status" value="1"/>
</dbReference>
<protein>
    <recommendedName>
        <fullName evidence="2">SUZ RNA-binding domain-containing</fullName>
    </recommendedName>
</protein>
<evidence type="ECO:0000313" key="6">
    <source>
        <dbReference type="EMBL" id="EFN75223.1"/>
    </source>
</evidence>
<sequence>MDDVLESWEQIEESGALDKKLNSLRLDGVEEELESSRCKTSNSTNTKMIILGDDGIRSQYVPPKPTVKILKRPTADSRGSGDGPLMNGDKPKQPIKSLKQREQEYALARKRIMGEEKSPEEKSIQEINKIQPKSSIPSGSGLPNNIVRMPTGPDGTRGFNGQDYELIKAKEREVPPVLCCVLLVFCYVL</sequence>
<comment type="similarity">
    <text evidence="1">Belongs to the SZRD1 family.</text>
</comment>
<dbReference type="PROSITE" id="PS51673">
    <property type="entry name" value="SUZ"/>
    <property type="match status" value="1"/>
</dbReference>
<organism evidence="7">
    <name type="scientific">Harpegnathos saltator</name>
    <name type="common">Jerdon's jumping ant</name>
    <dbReference type="NCBI Taxonomy" id="610380"/>
    <lineage>
        <taxon>Eukaryota</taxon>
        <taxon>Metazoa</taxon>
        <taxon>Ecdysozoa</taxon>
        <taxon>Arthropoda</taxon>
        <taxon>Hexapoda</taxon>
        <taxon>Insecta</taxon>
        <taxon>Pterygota</taxon>
        <taxon>Neoptera</taxon>
        <taxon>Endopterygota</taxon>
        <taxon>Hymenoptera</taxon>
        <taxon>Apocrita</taxon>
        <taxon>Aculeata</taxon>
        <taxon>Formicoidea</taxon>
        <taxon>Formicidae</taxon>
        <taxon>Ponerinae</taxon>
        <taxon>Ponerini</taxon>
        <taxon>Harpegnathos</taxon>
    </lineage>
</organism>
<dbReference type="OMA" id="VADDVCD"/>
<feature type="domain" description="SUZ-C" evidence="5">
    <location>
        <begin position="118"/>
        <end position="163"/>
    </location>
</feature>
<feature type="compositionally biased region" description="Basic and acidic residues" evidence="3">
    <location>
        <begin position="115"/>
        <end position="124"/>
    </location>
</feature>
<accession>E2C9Y6</accession>
<dbReference type="Proteomes" id="UP000008237">
    <property type="component" value="Unassembled WGS sequence"/>
</dbReference>
<dbReference type="PANTHER" id="PTHR31796:SF2">
    <property type="entry name" value="SUZ DOMAIN-CONTAINING PROTEIN 1"/>
    <property type="match status" value="1"/>
</dbReference>
<dbReference type="PROSITE" id="PS51938">
    <property type="entry name" value="SUZ_C"/>
    <property type="match status" value="1"/>
</dbReference>
<dbReference type="Pfam" id="PF12752">
    <property type="entry name" value="SUZ"/>
    <property type="match status" value="1"/>
</dbReference>
<dbReference type="STRING" id="610380.E2C9Y6"/>
<feature type="region of interest" description="Disordered" evidence="3">
    <location>
        <begin position="71"/>
        <end position="98"/>
    </location>
</feature>
<evidence type="ECO:0000256" key="3">
    <source>
        <dbReference type="SAM" id="MobiDB-lite"/>
    </source>
</evidence>
<dbReference type="InterPro" id="IPR039228">
    <property type="entry name" value="SZRD1"/>
</dbReference>
<feature type="region of interest" description="Disordered" evidence="3">
    <location>
        <begin position="115"/>
        <end position="143"/>
    </location>
</feature>
<dbReference type="Pfam" id="PF12901">
    <property type="entry name" value="SUZ-C"/>
    <property type="match status" value="1"/>
</dbReference>
<evidence type="ECO:0000256" key="2">
    <source>
        <dbReference type="ARBA" id="ARBA00044802"/>
    </source>
</evidence>
<evidence type="ECO:0000259" key="5">
    <source>
        <dbReference type="PROSITE" id="PS51938"/>
    </source>
</evidence>
<name>E2C9Y6_HARSA</name>
<dbReference type="OrthoDB" id="5373615at2759"/>
<proteinExistence type="inferred from homology"/>
<evidence type="ECO:0000313" key="7">
    <source>
        <dbReference type="Proteomes" id="UP000008237"/>
    </source>
</evidence>